<gene>
    <name evidence="2" type="ordered locus">M164_1617</name>
</gene>
<sequence>MSEGKINKETNIQPNLQNNSLSKDNKQEVEKKKEKKRKSKEIEDEYILAYPEKAKTFKAKIENCIMLILKDVDIINEKDLIVKLIFECEAAKEYYKRTNDVGYLRIILWKMTKKGLIKRAKILGDGRRRYYFLPEKLDLIKDRIIKAPKE</sequence>
<dbReference type="Proteomes" id="UP000001479">
    <property type="component" value="Chromosome"/>
</dbReference>
<evidence type="ECO:0000256" key="1">
    <source>
        <dbReference type="SAM" id="MobiDB-lite"/>
    </source>
</evidence>
<organism evidence="2 3">
    <name type="scientific">Saccharolobus islandicus (strain M.16.4 / Kamchatka #3)</name>
    <name type="common">Sulfolobus islandicus</name>
    <dbReference type="NCBI Taxonomy" id="426118"/>
    <lineage>
        <taxon>Archaea</taxon>
        <taxon>Thermoproteota</taxon>
        <taxon>Thermoprotei</taxon>
        <taxon>Sulfolobales</taxon>
        <taxon>Sulfolobaceae</taxon>
        <taxon>Saccharolobus</taxon>
    </lineage>
</organism>
<dbReference type="KEGG" id="sid:M164_1617"/>
<feature type="region of interest" description="Disordered" evidence="1">
    <location>
        <begin position="1"/>
        <end position="36"/>
    </location>
</feature>
<accession>C4KI05</accession>
<evidence type="ECO:0000313" key="2">
    <source>
        <dbReference type="EMBL" id="ACR42219.1"/>
    </source>
</evidence>
<name>C4KI05_SACI6</name>
<evidence type="ECO:0008006" key="4">
    <source>
        <dbReference type="Google" id="ProtNLM"/>
    </source>
</evidence>
<dbReference type="HOGENOM" id="CLU_1736497_0_0_2"/>
<dbReference type="RefSeq" id="WP_012735996.1">
    <property type="nucleotide sequence ID" value="NC_012726.1"/>
</dbReference>
<reference evidence="2 3" key="1">
    <citation type="journal article" date="2009" name="Proc. Natl. Acad. Sci. U.S.A.">
        <title>Biogeography of the Sulfolobus islandicus pan-genome.</title>
        <authorList>
            <person name="Reno M.L."/>
            <person name="Held N.L."/>
            <person name="Fields C.J."/>
            <person name="Burke P.V."/>
            <person name="Whitaker R.J."/>
        </authorList>
    </citation>
    <scope>NUCLEOTIDE SEQUENCE [LARGE SCALE GENOMIC DNA]</scope>
    <source>
        <strain evidence="3">M.16.4 / Kamchatka #3</strain>
    </source>
</reference>
<feature type="compositionally biased region" description="Basic and acidic residues" evidence="1">
    <location>
        <begin position="23"/>
        <end position="32"/>
    </location>
</feature>
<protein>
    <recommendedName>
        <fullName evidence="4">Plasmid pARN4</fullName>
    </recommendedName>
</protein>
<evidence type="ECO:0000313" key="3">
    <source>
        <dbReference type="Proteomes" id="UP000001479"/>
    </source>
</evidence>
<feature type="compositionally biased region" description="Polar residues" evidence="1">
    <location>
        <begin position="9"/>
        <end position="22"/>
    </location>
</feature>
<proteinExistence type="predicted"/>
<dbReference type="EMBL" id="CP001402">
    <property type="protein sequence ID" value="ACR42219.1"/>
    <property type="molecule type" value="Genomic_DNA"/>
</dbReference>
<dbReference type="AlphaFoldDB" id="C4KI05"/>
<dbReference type="GeneID" id="84055982"/>